<name>A0A5J5GIV8_9RHOB</name>
<keyword evidence="2" id="KW-0378">Hydrolase</keyword>
<dbReference type="Pfam" id="PF00561">
    <property type="entry name" value="Abhydrolase_1"/>
    <property type="match status" value="1"/>
</dbReference>
<dbReference type="InterPro" id="IPR050471">
    <property type="entry name" value="AB_hydrolase"/>
</dbReference>
<dbReference type="PANTHER" id="PTHR43433:SF5">
    <property type="entry name" value="AB HYDROLASE-1 DOMAIN-CONTAINING PROTEIN"/>
    <property type="match status" value="1"/>
</dbReference>
<dbReference type="InterPro" id="IPR029058">
    <property type="entry name" value="AB_hydrolase_fold"/>
</dbReference>
<evidence type="ECO:0000259" key="1">
    <source>
        <dbReference type="Pfam" id="PF00561"/>
    </source>
</evidence>
<accession>A0A5J5GIV8</accession>
<keyword evidence="3" id="KW-1185">Reference proteome</keyword>
<evidence type="ECO:0000313" key="2">
    <source>
        <dbReference type="EMBL" id="KAA9008166.1"/>
    </source>
</evidence>
<proteinExistence type="predicted"/>
<evidence type="ECO:0000313" key="3">
    <source>
        <dbReference type="Proteomes" id="UP000326554"/>
    </source>
</evidence>
<dbReference type="Gene3D" id="3.40.50.1820">
    <property type="entry name" value="alpha/beta hydrolase"/>
    <property type="match status" value="1"/>
</dbReference>
<sequence>MPRFTTTDGVGLHYADEGEGPPLLCLPGLTRNGEDFAHLLPHMKGRRMIRLDPRGRGRSDWAEDPLSYTPAREAQDVVELLDHLGLEAVDLIGTSRGGLVAMVLAAIAPGRLSRVVLNDIGPVIEPEGLAKIEGYLGKLPEDPTLEAAAERLMREGEAEFPGVPRARWAAEAAARYDEGPKGLALRYDPGLRTAYEAGKGAELPDPWALFEPLAGRPLGVIRGAHSDILSDATLSEMTRRHTHIRTATVPDRGHVPFLDEPEALALIREVLQ</sequence>
<dbReference type="Proteomes" id="UP000326554">
    <property type="component" value="Unassembled WGS sequence"/>
</dbReference>
<comment type="caution">
    <text evidence="2">The sequence shown here is derived from an EMBL/GenBank/DDBJ whole genome shotgun (WGS) entry which is preliminary data.</text>
</comment>
<dbReference type="PRINTS" id="PR00111">
    <property type="entry name" value="ABHYDROLASE"/>
</dbReference>
<dbReference type="GO" id="GO:0016787">
    <property type="term" value="F:hydrolase activity"/>
    <property type="evidence" value="ECO:0007669"/>
    <property type="project" value="UniProtKB-KW"/>
</dbReference>
<gene>
    <name evidence="2" type="ORF">F3S47_11750</name>
</gene>
<dbReference type="RefSeq" id="WP_150445449.1">
    <property type="nucleotide sequence ID" value="NZ_VYQE01000003.1"/>
</dbReference>
<organism evidence="2 3">
    <name type="scientific">Histidinibacterium aquaticum</name>
    <dbReference type="NCBI Taxonomy" id="2613962"/>
    <lineage>
        <taxon>Bacteria</taxon>
        <taxon>Pseudomonadati</taxon>
        <taxon>Pseudomonadota</taxon>
        <taxon>Alphaproteobacteria</taxon>
        <taxon>Rhodobacterales</taxon>
        <taxon>Paracoccaceae</taxon>
        <taxon>Histidinibacterium</taxon>
    </lineage>
</organism>
<reference evidence="2 3" key="1">
    <citation type="submission" date="2019-09" db="EMBL/GenBank/DDBJ databases">
        <authorList>
            <person name="Park J.-S."/>
            <person name="Choi H.-J."/>
        </authorList>
    </citation>
    <scope>NUCLEOTIDE SEQUENCE [LARGE SCALE GENOMIC DNA]</scope>
    <source>
        <strain evidence="2 3">176SS1-4</strain>
    </source>
</reference>
<dbReference type="PANTHER" id="PTHR43433">
    <property type="entry name" value="HYDROLASE, ALPHA/BETA FOLD FAMILY PROTEIN"/>
    <property type="match status" value="1"/>
</dbReference>
<dbReference type="InterPro" id="IPR000073">
    <property type="entry name" value="AB_hydrolase_1"/>
</dbReference>
<dbReference type="AlphaFoldDB" id="A0A5J5GIV8"/>
<dbReference type="SUPFAM" id="SSF53474">
    <property type="entry name" value="alpha/beta-Hydrolases"/>
    <property type="match status" value="1"/>
</dbReference>
<protein>
    <submittedName>
        <fullName evidence="2">Alpha/beta hydrolase</fullName>
    </submittedName>
</protein>
<dbReference type="EMBL" id="VYQE01000003">
    <property type="protein sequence ID" value="KAA9008166.1"/>
    <property type="molecule type" value="Genomic_DNA"/>
</dbReference>
<feature type="domain" description="AB hydrolase-1" evidence="1">
    <location>
        <begin position="21"/>
        <end position="131"/>
    </location>
</feature>